<evidence type="ECO:0000256" key="1">
    <source>
        <dbReference type="SAM" id="MobiDB-lite"/>
    </source>
</evidence>
<gene>
    <name evidence="2" type="ORF">MNBD_GAMMA06-50</name>
</gene>
<protein>
    <submittedName>
        <fullName evidence="2">Uncharacterized protein</fullName>
    </submittedName>
</protein>
<feature type="region of interest" description="Disordered" evidence="1">
    <location>
        <begin position="30"/>
        <end position="73"/>
    </location>
</feature>
<evidence type="ECO:0000313" key="2">
    <source>
        <dbReference type="EMBL" id="VAW53803.1"/>
    </source>
</evidence>
<dbReference type="AlphaFoldDB" id="A0A3B0WN54"/>
<dbReference type="EMBL" id="UOFD01000066">
    <property type="protein sequence ID" value="VAW53803.1"/>
    <property type="molecule type" value="Genomic_DNA"/>
</dbReference>
<feature type="compositionally biased region" description="Polar residues" evidence="1">
    <location>
        <begin position="49"/>
        <end position="58"/>
    </location>
</feature>
<proteinExistence type="predicted"/>
<accession>A0A3B0WN54</accession>
<organism evidence="2">
    <name type="scientific">hydrothermal vent metagenome</name>
    <dbReference type="NCBI Taxonomy" id="652676"/>
    <lineage>
        <taxon>unclassified sequences</taxon>
        <taxon>metagenomes</taxon>
        <taxon>ecological metagenomes</taxon>
    </lineage>
</organism>
<name>A0A3B0WN54_9ZZZZ</name>
<reference evidence="2" key="1">
    <citation type="submission" date="2018-06" db="EMBL/GenBank/DDBJ databases">
        <authorList>
            <person name="Zhirakovskaya E."/>
        </authorList>
    </citation>
    <scope>NUCLEOTIDE SEQUENCE</scope>
</reference>
<sequence>MNQGMQILNEALQDGSKEMGSSLLQLMDELNTTMQKSINEMKKRREQKMQNQDEPPTKSQKKQPDPQSDEGII</sequence>